<dbReference type="InterPro" id="IPR023606">
    <property type="entry name" value="CoA-Trfase_III_dom_1_sf"/>
</dbReference>
<dbReference type="InterPro" id="IPR050509">
    <property type="entry name" value="CoA-transferase_III"/>
</dbReference>
<sequence length="419" mass="45190">MAQLLAGYRIIECGPLLNAASPTMHLVDLGAEVIKVESPFRGDYLRAHTSMPQLHRQVNKGKRSVALDLTTDAGRSVLYRLAANSDAFVTNMTEARSRSLGVAYEHLVSHNPGIVYCRNTGYGATGPYADVPTHGQMMDGLAGATPVEMGEDGLVRPARWSGRQRINTLEAAGEGTSMSGLYAALYVAAALAGRGRSKRGAALDVSASACVLASAWAPALAALDPSTHAAGDDEAASRGVARYQYYGTADGRFVLFCPEEQKFWEGFCDLVERPELKPLRYGEDLRRELQRIFSTRTLEQWMEVAIANQLPIGPVHSTIAQVDSDPQIRARRVILESTSISGTHLLAPPVLVADQPYVEPTPAPELGQDTESVLRELGYTPGQIAELAATYVTNCPQGRHATHPDVFSASKESEETNPS</sequence>
<dbReference type="SUPFAM" id="SSF89796">
    <property type="entry name" value="CoA-transferase family III (CaiB/BaiF)"/>
    <property type="match status" value="1"/>
</dbReference>
<evidence type="ECO:0000313" key="2">
    <source>
        <dbReference type="EMBL" id="MDM3929484.1"/>
    </source>
</evidence>
<reference evidence="2" key="1">
    <citation type="submission" date="2023-06" db="EMBL/GenBank/DDBJ databases">
        <title>Itaconate inhibition of nontuberculous mycobacteria.</title>
        <authorList>
            <person name="Breen P."/>
            <person name="Zimbric M."/>
            <person name="Caverly L."/>
        </authorList>
    </citation>
    <scope>NUCLEOTIDE SEQUENCE</scope>
    <source>
        <strain evidence="2">FLAC1071</strain>
    </source>
</reference>
<dbReference type="InterPro" id="IPR003673">
    <property type="entry name" value="CoA-Trfase_fam_III"/>
</dbReference>
<protein>
    <submittedName>
        <fullName evidence="2">CaiB/BaiF CoA-transferase family protein</fullName>
    </submittedName>
</protein>
<organism evidence="2 3">
    <name type="scientific">Mycobacterium intracellulare subsp. chimaera</name>
    <dbReference type="NCBI Taxonomy" id="222805"/>
    <lineage>
        <taxon>Bacteria</taxon>
        <taxon>Bacillati</taxon>
        <taxon>Actinomycetota</taxon>
        <taxon>Actinomycetes</taxon>
        <taxon>Mycobacteriales</taxon>
        <taxon>Mycobacteriaceae</taxon>
        <taxon>Mycobacterium</taxon>
        <taxon>Mycobacterium avium complex (MAC)</taxon>
    </lineage>
</organism>
<dbReference type="PANTHER" id="PTHR48228:SF5">
    <property type="entry name" value="ALPHA-METHYLACYL-COA RACEMASE"/>
    <property type="match status" value="1"/>
</dbReference>
<accession>A0ABT7P871</accession>
<dbReference type="RefSeq" id="WP_192579422.1">
    <property type="nucleotide sequence ID" value="NZ_CP015267.1"/>
</dbReference>
<dbReference type="Proteomes" id="UP001529272">
    <property type="component" value="Unassembled WGS sequence"/>
</dbReference>
<dbReference type="Pfam" id="PF02515">
    <property type="entry name" value="CoA_transf_3"/>
    <property type="match status" value="1"/>
</dbReference>
<dbReference type="EMBL" id="JASZZX010000038">
    <property type="protein sequence ID" value="MDM3929484.1"/>
    <property type="molecule type" value="Genomic_DNA"/>
</dbReference>
<comment type="caution">
    <text evidence="2">The sequence shown here is derived from an EMBL/GenBank/DDBJ whole genome shotgun (WGS) entry which is preliminary data.</text>
</comment>
<dbReference type="PANTHER" id="PTHR48228">
    <property type="entry name" value="SUCCINYL-COA--D-CITRAMALATE COA-TRANSFERASE"/>
    <property type="match status" value="1"/>
</dbReference>
<dbReference type="Gene3D" id="3.30.1540.10">
    <property type="entry name" value="formyl-coa transferase, domain 3"/>
    <property type="match status" value="1"/>
</dbReference>
<evidence type="ECO:0000256" key="1">
    <source>
        <dbReference type="SAM" id="MobiDB-lite"/>
    </source>
</evidence>
<keyword evidence="3" id="KW-1185">Reference proteome</keyword>
<feature type="region of interest" description="Disordered" evidence="1">
    <location>
        <begin position="400"/>
        <end position="419"/>
    </location>
</feature>
<dbReference type="InterPro" id="IPR044855">
    <property type="entry name" value="CoA-Trfase_III_dom3_sf"/>
</dbReference>
<dbReference type="Gene3D" id="3.40.50.10540">
    <property type="entry name" value="Crotonobetainyl-coa:carnitine coa-transferase, domain 1"/>
    <property type="match status" value="1"/>
</dbReference>
<gene>
    <name evidence="2" type="ORF">QRB35_26260</name>
</gene>
<reference evidence="2" key="2">
    <citation type="submission" date="2023-06" db="EMBL/GenBank/DDBJ databases">
        <authorList>
            <person name="Spilker T."/>
        </authorList>
    </citation>
    <scope>NUCLEOTIDE SEQUENCE</scope>
    <source>
        <strain evidence="2">FLAC1071</strain>
    </source>
</reference>
<proteinExistence type="predicted"/>
<evidence type="ECO:0000313" key="3">
    <source>
        <dbReference type="Proteomes" id="UP001529272"/>
    </source>
</evidence>
<name>A0ABT7P871_MYCIT</name>